<protein>
    <submittedName>
        <fullName evidence="1">Phage virion morphogenesis protein</fullName>
    </submittedName>
</protein>
<reference evidence="1 2" key="1">
    <citation type="submission" date="2019-03" db="EMBL/GenBank/DDBJ databases">
        <title>Genomic Encyclopedia of Type Strains, Phase IV (KMG-IV): sequencing the most valuable type-strain genomes for metagenomic binning, comparative biology and taxonomic classification.</title>
        <authorList>
            <person name="Goeker M."/>
        </authorList>
    </citation>
    <scope>NUCLEOTIDE SEQUENCE [LARGE SCALE GENOMIC DNA]</scope>
    <source>
        <strain evidence="1 2">DSM 103923</strain>
    </source>
</reference>
<name>A0A4R3JTR0_9PROT</name>
<accession>A0A4R3JTR0</accession>
<gene>
    <name evidence="1" type="ORF">EDC61_11963</name>
</gene>
<evidence type="ECO:0000313" key="2">
    <source>
        <dbReference type="Proteomes" id="UP000295135"/>
    </source>
</evidence>
<sequence>MIEITLDDRALRAALDRLRSRVEDTGPAMHDIGQTLMERARRRFATSTGPDGQAWEPNAPATIAAYLGRYGGSYKKDGSLSKRGAARAAGKKPLIGESKQLQNIHYAAGRDWAEVGSSRIYAAIHQLGGQAGRGKSVTIPARPFLPVTQDGQWIGADDRAAILDILSRWIEGRPL</sequence>
<dbReference type="Pfam" id="PF05069">
    <property type="entry name" value="Phage_tail_S"/>
    <property type="match status" value="1"/>
</dbReference>
<proteinExistence type="predicted"/>
<dbReference type="AlphaFoldDB" id="A0A4R3JTR0"/>
<organism evidence="1 2">
    <name type="scientific">Sulfuritortus calidifontis</name>
    <dbReference type="NCBI Taxonomy" id="1914471"/>
    <lineage>
        <taxon>Bacteria</taxon>
        <taxon>Pseudomonadati</taxon>
        <taxon>Pseudomonadota</taxon>
        <taxon>Betaproteobacteria</taxon>
        <taxon>Nitrosomonadales</taxon>
        <taxon>Thiobacillaceae</taxon>
        <taxon>Sulfuritortus</taxon>
    </lineage>
</organism>
<dbReference type="EMBL" id="SLZY01000019">
    <property type="protein sequence ID" value="TCS69762.1"/>
    <property type="molecule type" value="Genomic_DNA"/>
</dbReference>
<dbReference type="NCBIfam" id="TIGR01635">
    <property type="entry name" value="tail_comp_S"/>
    <property type="match status" value="1"/>
</dbReference>
<dbReference type="InterPro" id="IPR006522">
    <property type="entry name" value="Phage_virion_morphogenesis"/>
</dbReference>
<comment type="caution">
    <text evidence="1">The sequence shown here is derived from an EMBL/GenBank/DDBJ whole genome shotgun (WGS) entry which is preliminary data.</text>
</comment>
<evidence type="ECO:0000313" key="1">
    <source>
        <dbReference type="EMBL" id="TCS69762.1"/>
    </source>
</evidence>
<keyword evidence="2" id="KW-1185">Reference proteome</keyword>
<dbReference type="Proteomes" id="UP000295135">
    <property type="component" value="Unassembled WGS sequence"/>
</dbReference>